<evidence type="ECO:0000256" key="14">
    <source>
        <dbReference type="ARBA" id="ARBA00023136"/>
    </source>
</evidence>
<dbReference type="SMART" id="SM00382">
    <property type="entry name" value="AAA"/>
    <property type="match status" value="1"/>
</dbReference>
<accession>A0A167GJ97</accession>
<dbReference type="KEGG" id="dko:I596_585"/>
<evidence type="ECO:0000313" key="18">
    <source>
        <dbReference type="EMBL" id="ANB16622.1"/>
    </source>
</evidence>
<dbReference type="Proteomes" id="UP000076830">
    <property type="component" value="Chromosome"/>
</dbReference>
<keyword evidence="7" id="KW-0997">Cell inner membrane</keyword>
<proteinExistence type="inferred from homology"/>
<dbReference type="NCBIfam" id="TIGR02533">
    <property type="entry name" value="type_II_gspE"/>
    <property type="match status" value="1"/>
</dbReference>
<evidence type="ECO:0000259" key="17">
    <source>
        <dbReference type="PROSITE" id="PS00662"/>
    </source>
</evidence>
<evidence type="ECO:0000256" key="4">
    <source>
        <dbReference type="ARBA" id="ARBA00006611"/>
    </source>
</evidence>
<dbReference type="PANTHER" id="PTHR30258:SF27">
    <property type="entry name" value="BACTERIOPHAGE ADSORPTION PROTEIN B-RELATED"/>
    <property type="match status" value="1"/>
</dbReference>
<keyword evidence="8" id="KW-0479">Metal-binding</keyword>
<keyword evidence="6" id="KW-1003">Cell membrane</keyword>
<dbReference type="Pfam" id="PF00437">
    <property type="entry name" value="T2SSE"/>
    <property type="match status" value="1"/>
</dbReference>
<keyword evidence="14" id="KW-0472">Membrane</keyword>
<evidence type="ECO:0000256" key="9">
    <source>
        <dbReference type="ARBA" id="ARBA00022741"/>
    </source>
</evidence>
<dbReference type="RefSeq" id="WP_067643827.1">
    <property type="nucleotide sequence ID" value="NZ_CP015249.1"/>
</dbReference>
<dbReference type="GO" id="GO:0008564">
    <property type="term" value="F:protein-exporting ATPase activity"/>
    <property type="evidence" value="ECO:0007669"/>
    <property type="project" value="UniProtKB-EC"/>
</dbReference>
<dbReference type="InterPro" id="IPR027417">
    <property type="entry name" value="P-loop_NTPase"/>
</dbReference>
<dbReference type="GO" id="GO:0015628">
    <property type="term" value="P:protein secretion by the type II secretion system"/>
    <property type="evidence" value="ECO:0007669"/>
    <property type="project" value="UniProtKB-UniRule"/>
</dbReference>
<comment type="subcellular location">
    <subcellularLocation>
        <location evidence="3 16">Cell inner membrane</location>
    </subcellularLocation>
</comment>
<evidence type="ECO:0000256" key="7">
    <source>
        <dbReference type="ARBA" id="ARBA00022519"/>
    </source>
</evidence>
<dbReference type="Gene3D" id="3.30.450.90">
    <property type="match status" value="1"/>
</dbReference>
<dbReference type="CDD" id="cd01129">
    <property type="entry name" value="PulE-GspE-like"/>
    <property type="match status" value="1"/>
</dbReference>
<dbReference type="PROSITE" id="PS00662">
    <property type="entry name" value="T2SP_E"/>
    <property type="match status" value="1"/>
</dbReference>
<keyword evidence="11 16" id="KW-0067">ATP-binding</keyword>
<dbReference type="Pfam" id="PF22341">
    <property type="entry name" value="GSPE_N1E"/>
    <property type="match status" value="1"/>
</dbReference>
<name>A0A167GJ97_9GAMM</name>
<feature type="domain" description="Bacterial type II secretion system protein E" evidence="17">
    <location>
        <begin position="312"/>
        <end position="326"/>
    </location>
</feature>
<dbReference type="InterPro" id="IPR054757">
    <property type="entry name" value="GSPE_N1E"/>
</dbReference>
<sequence length="492" mass="53711">MSEVRPARPGFGYARRHGATLTGWVDGEAQIACRPGVRPQVLAELRRHFGAPLRLAPCPADAFERLLRTLYEQGDDARTMVSDLDDTADLKALADDLPEPEDLLESDDDAPIIRLINALLTEAVKEGASDIHIEPYENRLVVRFRIDGVLREVLAPQKAIAAAVVSRIKVMARLDIAEKRLPQDGRIGLRIAGRPVDVRVSTIPAGRGERVVLRLLDKQAGKLDLAQLGMDEATRARLEDLIGRPHGIVLVTGPTGSGKTTTLYGALLKLNDSSRNIMTVEDPIEYYIDGVGQTQVNARVDMTFARGLRAILRQDPDVVMVGEIRDLETAEIAVQASLTGHLVLSTLHTNSAVGAIARLRDMGVEPFLLASSLVGVLAQRLVRALDPADREAYPATPAELAAFGKPADTVATLYRPRAGLDNRHAGYKGRTGIYELIPVDDTLRRLIHEGASEAEIERHARSRAPSILEDGWRKCVAGLTSVEEVLRVTRED</sequence>
<dbReference type="Gene3D" id="3.40.50.300">
    <property type="entry name" value="P-loop containing nucleotide triphosphate hydrolases"/>
    <property type="match status" value="1"/>
</dbReference>
<evidence type="ECO:0000256" key="3">
    <source>
        <dbReference type="ARBA" id="ARBA00004533"/>
    </source>
</evidence>
<dbReference type="SUPFAM" id="SSF52540">
    <property type="entry name" value="P-loop containing nucleoside triphosphate hydrolases"/>
    <property type="match status" value="1"/>
</dbReference>
<dbReference type="FunFam" id="3.30.450.90:FF:000001">
    <property type="entry name" value="Type II secretion system ATPase GspE"/>
    <property type="match status" value="1"/>
</dbReference>
<dbReference type="InterPro" id="IPR003593">
    <property type="entry name" value="AAA+_ATPase"/>
</dbReference>
<evidence type="ECO:0000256" key="11">
    <source>
        <dbReference type="ARBA" id="ARBA00022840"/>
    </source>
</evidence>
<keyword evidence="19" id="KW-1185">Reference proteome</keyword>
<dbReference type="Gene3D" id="3.30.300.160">
    <property type="entry name" value="Type II secretion system, protein E, N-terminal domain"/>
    <property type="match status" value="1"/>
</dbReference>
<comment type="cofactor">
    <cofactor evidence="1">
        <name>Zn(2+)</name>
        <dbReference type="ChEBI" id="CHEBI:29105"/>
    </cofactor>
</comment>
<dbReference type="AlphaFoldDB" id="A0A167GJ97"/>
<dbReference type="PATRIC" id="fig|1300342.3.peg.575"/>
<protein>
    <recommendedName>
        <fullName evidence="16">Type II secretion system protein E</fullName>
        <shortName evidence="16">T2SS protein E</shortName>
    </recommendedName>
    <alternativeName>
        <fullName evidence="16">Type II traffic warden ATPase</fullName>
    </alternativeName>
</protein>
<evidence type="ECO:0000256" key="13">
    <source>
        <dbReference type="ARBA" id="ARBA00022967"/>
    </source>
</evidence>
<evidence type="ECO:0000256" key="8">
    <source>
        <dbReference type="ARBA" id="ARBA00022723"/>
    </source>
</evidence>
<evidence type="ECO:0000256" key="16">
    <source>
        <dbReference type="RuleBase" id="RU366070"/>
    </source>
</evidence>
<dbReference type="GO" id="GO:0046872">
    <property type="term" value="F:metal ion binding"/>
    <property type="evidence" value="ECO:0007669"/>
    <property type="project" value="UniProtKB-KW"/>
</dbReference>
<evidence type="ECO:0000256" key="1">
    <source>
        <dbReference type="ARBA" id="ARBA00001947"/>
    </source>
</evidence>
<organism evidence="18 19">
    <name type="scientific">Dokdonella koreensis DS-123</name>
    <dbReference type="NCBI Taxonomy" id="1300342"/>
    <lineage>
        <taxon>Bacteria</taxon>
        <taxon>Pseudomonadati</taxon>
        <taxon>Pseudomonadota</taxon>
        <taxon>Gammaproteobacteria</taxon>
        <taxon>Lysobacterales</taxon>
        <taxon>Rhodanobacteraceae</taxon>
        <taxon>Dokdonella</taxon>
    </lineage>
</organism>
<dbReference type="GO" id="GO:0005886">
    <property type="term" value="C:plasma membrane"/>
    <property type="evidence" value="ECO:0007669"/>
    <property type="project" value="UniProtKB-SubCell"/>
</dbReference>
<evidence type="ECO:0000256" key="5">
    <source>
        <dbReference type="ARBA" id="ARBA00022448"/>
    </source>
</evidence>
<dbReference type="GO" id="GO:0016887">
    <property type="term" value="F:ATP hydrolysis activity"/>
    <property type="evidence" value="ECO:0007669"/>
    <property type="project" value="TreeGrafter"/>
</dbReference>
<dbReference type="STRING" id="1300342.I596_585"/>
<comment type="similarity">
    <text evidence="4 16">Belongs to the GSP E family.</text>
</comment>
<evidence type="ECO:0000256" key="2">
    <source>
        <dbReference type="ARBA" id="ARBA00003288"/>
    </source>
</evidence>
<keyword evidence="10" id="KW-0862">Zinc</keyword>
<dbReference type="SUPFAM" id="SSF160246">
    <property type="entry name" value="EspE N-terminal domain-like"/>
    <property type="match status" value="1"/>
</dbReference>
<keyword evidence="5 16" id="KW-0813">Transport</keyword>
<dbReference type="GO" id="GO:0015627">
    <property type="term" value="C:type II protein secretion system complex"/>
    <property type="evidence" value="ECO:0007669"/>
    <property type="project" value="UniProtKB-UniRule"/>
</dbReference>
<evidence type="ECO:0000256" key="15">
    <source>
        <dbReference type="ARBA" id="ARBA00034006"/>
    </source>
</evidence>
<keyword evidence="12 16" id="KW-0653">Protein transport</keyword>
<evidence type="ECO:0000256" key="6">
    <source>
        <dbReference type="ARBA" id="ARBA00022475"/>
    </source>
</evidence>
<dbReference type="FunFam" id="3.40.50.300:FF:000398">
    <property type="entry name" value="Type IV pilus assembly ATPase PilB"/>
    <property type="match status" value="1"/>
</dbReference>
<dbReference type="InterPro" id="IPR001482">
    <property type="entry name" value="T2SS/T4SS_dom"/>
</dbReference>
<dbReference type="GO" id="GO:0005524">
    <property type="term" value="F:ATP binding"/>
    <property type="evidence" value="ECO:0007669"/>
    <property type="project" value="UniProtKB-UniRule"/>
</dbReference>
<evidence type="ECO:0000256" key="12">
    <source>
        <dbReference type="ARBA" id="ARBA00022927"/>
    </source>
</evidence>
<evidence type="ECO:0000256" key="10">
    <source>
        <dbReference type="ARBA" id="ARBA00022833"/>
    </source>
</evidence>
<comment type="function">
    <text evidence="2 16">ATPase component of the type II secretion system required for the energy-dependent secretion of extracellular factors such as proteases and toxins from the periplasm. Acts as a molecular motor to provide the energy that is required for assembly of the pseudopilus and the extrusion of substrates generated in the cytoplasm.</text>
</comment>
<evidence type="ECO:0000313" key="19">
    <source>
        <dbReference type="Proteomes" id="UP000076830"/>
    </source>
</evidence>
<gene>
    <name evidence="18" type="ORF">I596_585</name>
</gene>
<dbReference type="EMBL" id="CP015249">
    <property type="protein sequence ID" value="ANB16622.1"/>
    <property type="molecule type" value="Genomic_DNA"/>
</dbReference>
<dbReference type="OrthoDB" id="9804785at2"/>
<dbReference type="PANTHER" id="PTHR30258">
    <property type="entry name" value="TYPE II SECRETION SYSTEM PROTEIN GSPE-RELATED"/>
    <property type="match status" value="1"/>
</dbReference>
<reference evidence="18 19" key="1">
    <citation type="submission" date="2016-04" db="EMBL/GenBank/DDBJ databases">
        <title>Complete genome sequence of Dokdonella koreensis DS-123T.</title>
        <authorList>
            <person name="Kim J.F."/>
            <person name="Lee H."/>
            <person name="Kwak M.-J."/>
        </authorList>
    </citation>
    <scope>NUCLEOTIDE SEQUENCE [LARGE SCALE GENOMIC DNA]</scope>
    <source>
        <strain evidence="18 19">DS-123</strain>
    </source>
</reference>
<keyword evidence="9 16" id="KW-0547">Nucleotide-binding</keyword>
<keyword evidence="13" id="KW-1278">Translocase</keyword>
<comment type="catalytic activity">
    <reaction evidence="15">
        <text>ATP + H2O + cellular proteinSide 1 = ADP + phosphate + cellular proteinSide 2.</text>
        <dbReference type="EC" id="7.4.2.8"/>
    </reaction>
</comment>
<dbReference type="InterPro" id="IPR013369">
    <property type="entry name" value="T2SS_GspE"/>
</dbReference>
<dbReference type="InterPro" id="IPR037257">
    <property type="entry name" value="T2SS_E_N_sf"/>
</dbReference>